<proteinExistence type="predicted"/>
<keyword evidence="2" id="KW-1185">Reference proteome</keyword>
<dbReference type="KEGG" id="dpl:KGM_204269"/>
<accession>A0A212FCM0</accession>
<dbReference type="InParanoid" id="A0A212FCM0"/>
<dbReference type="AlphaFoldDB" id="A0A212FCM0"/>
<evidence type="ECO:0000313" key="2">
    <source>
        <dbReference type="Proteomes" id="UP000007151"/>
    </source>
</evidence>
<sequence length="50" mass="5818">MADETRKVRVEERLKIKIVSCDAHGFLWYCCEYNVEQVVPKKLEISCLGS</sequence>
<gene>
    <name evidence="1" type="ORF">KGM_204269</name>
</gene>
<dbReference type="EMBL" id="AGBW02009175">
    <property type="protein sequence ID" value="OWR51470.1"/>
    <property type="molecule type" value="Genomic_DNA"/>
</dbReference>
<evidence type="ECO:0000313" key="1">
    <source>
        <dbReference type="EMBL" id="OWR51470.1"/>
    </source>
</evidence>
<dbReference type="Proteomes" id="UP000007151">
    <property type="component" value="Unassembled WGS sequence"/>
</dbReference>
<comment type="caution">
    <text evidence="1">The sequence shown here is derived from an EMBL/GenBank/DDBJ whole genome shotgun (WGS) entry which is preliminary data.</text>
</comment>
<name>A0A212FCM0_DANPL</name>
<organism evidence="1 2">
    <name type="scientific">Danaus plexippus plexippus</name>
    <dbReference type="NCBI Taxonomy" id="278856"/>
    <lineage>
        <taxon>Eukaryota</taxon>
        <taxon>Metazoa</taxon>
        <taxon>Ecdysozoa</taxon>
        <taxon>Arthropoda</taxon>
        <taxon>Hexapoda</taxon>
        <taxon>Insecta</taxon>
        <taxon>Pterygota</taxon>
        <taxon>Neoptera</taxon>
        <taxon>Endopterygota</taxon>
        <taxon>Lepidoptera</taxon>
        <taxon>Glossata</taxon>
        <taxon>Ditrysia</taxon>
        <taxon>Papilionoidea</taxon>
        <taxon>Nymphalidae</taxon>
        <taxon>Danainae</taxon>
        <taxon>Danaini</taxon>
        <taxon>Danaina</taxon>
        <taxon>Danaus</taxon>
        <taxon>Danaus</taxon>
    </lineage>
</organism>
<reference evidence="1 2" key="1">
    <citation type="journal article" date="2011" name="Cell">
        <title>The monarch butterfly genome yields insights into long-distance migration.</title>
        <authorList>
            <person name="Zhan S."/>
            <person name="Merlin C."/>
            <person name="Boore J.L."/>
            <person name="Reppert S.M."/>
        </authorList>
    </citation>
    <scope>NUCLEOTIDE SEQUENCE [LARGE SCALE GENOMIC DNA]</scope>
    <source>
        <strain evidence="1">F-2</strain>
    </source>
</reference>
<protein>
    <submittedName>
        <fullName evidence="1">Uncharacterized protein</fullName>
    </submittedName>
</protein>